<feature type="domain" description="Smr" evidence="1">
    <location>
        <begin position="96"/>
        <end position="177"/>
    </location>
</feature>
<dbReference type="InterPro" id="IPR047688">
    <property type="entry name" value="Endonuc_SmrA"/>
</dbReference>
<dbReference type="Pfam" id="PF01713">
    <property type="entry name" value="Smr"/>
    <property type="match status" value="1"/>
</dbReference>
<gene>
    <name evidence="2" type="primary">smrA</name>
    <name evidence="2" type="ORF">L2737_15830</name>
</gene>
<dbReference type="Gene3D" id="3.30.1370.110">
    <property type="match status" value="1"/>
</dbReference>
<dbReference type="SUPFAM" id="SSF160443">
    <property type="entry name" value="SMR domain-like"/>
    <property type="match status" value="1"/>
</dbReference>
<organism evidence="2 3">
    <name type="scientific">Shewanella electrodiphila</name>
    <dbReference type="NCBI Taxonomy" id="934143"/>
    <lineage>
        <taxon>Bacteria</taxon>
        <taxon>Pseudomonadati</taxon>
        <taxon>Pseudomonadota</taxon>
        <taxon>Gammaproteobacteria</taxon>
        <taxon>Alteromonadales</taxon>
        <taxon>Shewanellaceae</taxon>
        <taxon>Shewanella</taxon>
    </lineage>
</organism>
<name>A0ABT0KSY8_9GAMM</name>
<dbReference type="GO" id="GO:0004519">
    <property type="term" value="F:endonuclease activity"/>
    <property type="evidence" value="ECO:0007669"/>
    <property type="project" value="UniProtKB-KW"/>
</dbReference>
<dbReference type="PANTHER" id="PTHR35562:SF2">
    <property type="entry name" value="DNA ENDONUCLEASE SMRA-RELATED"/>
    <property type="match status" value="1"/>
</dbReference>
<dbReference type="InterPro" id="IPR036063">
    <property type="entry name" value="Smr_dom_sf"/>
</dbReference>
<proteinExistence type="predicted"/>
<dbReference type="PANTHER" id="PTHR35562">
    <property type="entry name" value="DNA ENDONUCLEASE SMRA-RELATED"/>
    <property type="match status" value="1"/>
</dbReference>
<keyword evidence="2" id="KW-0540">Nuclease</keyword>
<comment type="caution">
    <text evidence="2">The sequence shown here is derived from an EMBL/GenBank/DDBJ whole genome shotgun (WGS) entry which is preliminary data.</text>
</comment>
<dbReference type="NCBIfam" id="NF033154">
    <property type="entry name" value="endonuc_SmrA"/>
    <property type="match status" value="1"/>
</dbReference>
<dbReference type="RefSeq" id="WP_248956345.1">
    <property type="nucleotide sequence ID" value="NZ_JAKIKU010000009.1"/>
</dbReference>
<sequence length="197" mass="22243">MMQQEDSDLFWEEMAGVKPLKVNDSHFNQSTHLPTDSQLARRAAAAQNEYLDKLTVDPALILPVEPEEIISYKINGVQEEVFRHLRLGKYKTKSVIDLHAYRLVQARELLIDAVLQAYGRGERNILVIHGKGFKSKPFAGLMKSAVNHWLVQLEEVQAFHSATREQGGTGALFVMLVKSEQQRVVASETNRKGSGFR</sequence>
<evidence type="ECO:0000313" key="2">
    <source>
        <dbReference type="EMBL" id="MCL1046779.1"/>
    </source>
</evidence>
<dbReference type="InterPro" id="IPR002625">
    <property type="entry name" value="Smr_dom"/>
</dbReference>
<keyword evidence="3" id="KW-1185">Reference proteome</keyword>
<dbReference type="EMBL" id="JAKIKU010000009">
    <property type="protein sequence ID" value="MCL1046779.1"/>
    <property type="molecule type" value="Genomic_DNA"/>
</dbReference>
<keyword evidence="2" id="KW-0255">Endonuclease</keyword>
<evidence type="ECO:0000313" key="3">
    <source>
        <dbReference type="Proteomes" id="UP001202134"/>
    </source>
</evidence>
<reference evidence="2 3" key="1">
    <citation type="submission" date="2022-01" db="EMBL/GenBank/DDBJ databases">
        <title>Whole genome-based taxonomy of the Shewanellaceae.</title>
        <authorList>
            <person name="Martin-Rodriguez A.J."/>
        </authorList>
    </citation>
    <scope>NUCLEOTIDE SEQUENCE [LARGE SCALE GENOMIC DNA]</scope>
    <source>
        <strain evidence="2 3">DSM 24955</strain>
    </source>
</reference>
<protein>
    <submittedName>
        <fullName evidence="2">DNA endonuclease SmrA</fullName>
    </submittedName>
</protein>
<dbReference type="SMART" id="SM00463">
    <property type="entry name" value="SMR"/>
    <property type="match status" value="1"/>
</dbReference>
<dbReference type="Proteomes" id="UP001202134">
    <property type="component" value="Unassembled WGS sequence"/>
</dbReference>
<keyword evidence="2" id="KW-0378">Hydrolase</keyword>
<accession>A0ABT0KSY8</accession>
<dbReference type="PROSITE" id="PS50828">
    <property type="entry name" value="SMR"/>
    <property type="match status" value="1"/>
</dbReference>
<evidence type="ECO:0000259" key="1">
    <source>
        <dbReference type="PROSITE" id="PS50828"/>
    </source>
</evidence>